<proteinExistence type="predicted"/>
<sequence>MAIFTHLIPANRRHGKRDWTSGHDDTTGRRRHRRHRNTDHGNNGHHGNNGRHGRGC</sequence>
<protein>
    <submittedName>
        <fullName evidence="2">Uncharacterized protein</fullName>
    </submittedName>
</protein>
<dbReference type="EMBL" id="CP165727">
    <property type="protein sequence ID" value="XDV67856.1"/>
    <property type="molecule type" value="Genomic_DNA"/>
</dbReference>
<evidence type="ECO:0000256" key="1">
    <source>
        <dbReference type="SAM" id="MobiDB-lite"/>
    </source>
</evidence>
<feature type="region of interest" description="Disordered" evidence="1">
    <location>
        <begin position="1"/>
        <end position="56"/>
    </location>
</feature>
<reference evidence="2" key="1">
    <citation type="submission" date="2024-08" db="EMBL/GenBank/DDBJ databases">
        <authorList>
            <person name="Yu S.T."/>
        </authorList>
    </citation>
    <scope>NUCLEOTIDE SEQUENCE</scope>
    <source>
        <strain evidence="2">R33</strain>
    </source>
</reference>
<accession>A0AB39YEE1</accession>
<feature type="compositionally biased region" description="Basic and acidic residues" evidence="1">
    <location>
        <begin position="17"/>
        <end position="28"/>
    </location>
</feature>
<dbReference type="AlphaFoldDB" id="A0AB39YEE1"/>
<dbReference type="RefSeq" id="WP_168724187.1">
    <property type="nucleotide sequence ID" value="NZ_CP165727.1"/>
</dbReference>
<organism evidence="2">
    <name type="scientific">Streptomyces sp. R33</name>
    <dbReference type="NCBI Taxonomy" id="3238629"/>
    <lineage>
        <taxon>Bacteria</taxon>
        <taxon>Bacillati</taxon>
        <taxon>Actinomycetota</taxon>
        <taxon>Actinomycetes</taxon>
        <taxon>Kitasatosporales</taxon>
        <taxon>Streptomycetaceae</taxon>
        <taxon>Streptomyces</taxon>
    </lineage>
</organism>
<name>A0AB39YEE1_9ACTN</name>
<evidence type="ECO:0000313" key="2">
    <source>
        <dbReference type="EMBL" id="XDV67856.1"/>
    </source>
</evidence>
<gene>
    <name evidence="2" type="ORF">AB5J51_35510</name>
</gene>